<evidence type="ECO:0000313" key="1">
    <source>
        <dbReference type="EMBL" id="VZO39192.1"/>
    </source>
</evidence>
<gene>
    <name evidence="1" type="ORF">HALOF300_03887</name>
</gene>
<dbReference type="EMBL" id="CACRYJ010000058">
    <property type="protein sequence ID" value="VZO39192.1"/>
    <property type="molecule type" value="Genomic_DNA"/>
</dbReference>
<dbReference type="PANTHER" id="PTHR37807">
    <property type="entry name" value="OS07G0160300 PROTEIN"/>
    <property type="match status" value="1"/>
</dbReference>
<organism evidence="1 2">
    <name type="scientific">Occultella aeris</name>
    <dbReference type="NCBI Taxonomy" id="2761496"/>
    <lineage>
        <taxon>Bacteria</taxon>
        <taxon>Bacillati</taxon>
        <taxon>Actinomycetota</taxon>
        <taxon>Actinomycetes</taxon>
        <taxon>Micrococcales</taxon>
        <taxon>Ruaniaceae</taxon>
        <taxon>Occultella</taxon>
    </lineage>
</organism>
<proteinExistence type="predicted"/>
<reference evidence="1 2" key="1">
    <citation type="submission" date="2019-11" db="EMBL/GenBank/DDBJ databases">
        <authorList>
            <person name="Criscuolo A."/>
        </authorList>
    </citation>
    <scope>NUCLEOTIDE SEQUENCE [LARGE SCALE GENOMIC DNA]</scope>
    <source>
        <strain evidence="1">CIP111667</strain>
    </source>
</reference>
<dbReference type="Proteomes" id="UP000419743">
    <property type="component" value="Unassembled WGS sequence"/>
</dbReference>
<sequence length="169" mass="17874">MLIVMSGPPGAGKSHLAGRIARALTVPVLSVDPVEAAMWRAGVGGPGGSLPTGLAAYVVVEALAEEVLALGQSVLVDAVNAVEPAREQWRRLAARSGAPLRVVDVICSDPDLHRSRLEGRRRDLAGFPEPTWAKVSRATTAPPWTDPHLRVDTADPADPLPVVLAHLRR</sequence>
<dbReference type="Pfam" id="PF13671">
    <property type="entry name" value="AAA_33"/>
    <property type="match status" value="1"/>
</dbReference>
<dbReference type="SUPFAM" id="SSF52540">
    <property type="entry name" value="P-loop containing nucleoside triphosphate hydrolases"/>
    <property type="match status" value="1"/>
</dbReference>
<keyword evidence="2" id="KW-1185">Reference proteome</keyword>
<comment type="caution">
    <text evidence="1">The sequence shown here is derived from an EMBL/GenBank/DDBJ whole genome shotgun (WGS) entry which is preliminary data.</text>
</comment>
<evidence type="ECO:0000313" key="2">
    <source>
        <dbReference type="Proteomes" id="UP000419743"/>
    </source>
</evidence>
<dbReference type="RefSeq" id="WP_156742535.1">
    <property type="nucleotide sequence ID" value="NZ_CACRYJ010000058.1"/>
</dbReference>
<dbReference type="PANTHER" id="PTHR37807:SF3">
    <property type="entry name" value="OS07G0160300 PROTEIN"/>
    <property type="match status" value="1"/>
</dbReference>
<dbReference type="Gene3D" id="3.40.50.300">
    <property type="entry name" value="P-loop containing nucleotide triphosphate hydrolases"/>
    <property type="match status" value="1"/>
</dbReference>
<dbReference type="AlphaFoldDB" id="A0A7M4DP06"/>
<dbReference type="InterPro" id="IPR027417">
    <property type="entry name" value="P-loop_NTPase"/>
</dbReference>
<name>A0A7M4DP06_9MICO</name>
<protein>
    <submittedName>
        <fullName evidence="1">Zeta toxin</fullName>
    </submittedName>
</protein>
<accession>A0A7M4DP06</accession>